<keyword evidence="1" id="KW-0812">Transmembrane</keyword>
<gene>
    <name evidence="2" type="ORF">M9Y10_016544</name>
</gene>
<keyword evidence="3" id="KW-1185">Reference proteome</keyword>
<sequence length="397" mass="44943">MQNLKIYLIIGGLLLLVVSLFSYLFSGSIEIIERFEGPIPFIPTAGINKTVRHYIETKPSRFVLLIGGPSQSGKSRLIDILHQESIDSSRLSIRIDAGQANSIEDLMNFVKVGLVEGLAPIQTSINFKNVENFDMTETNTRKEKMNTEQKMTKLYKALVKSIDSCYNNGFSERNIHRFFEILEIVSDNFHPIIFVHNYDRISLLGTNDDPEFGKKLIDSIIAYLKHRDLYSQTIPIVLEIKNTLYLLQKNPNPIFRYYEMEPLGDVTKDLVDNTPVFNLFELKSVIKSFGAHGGSIAKIFESLRYGMKIDNAIESLSKSIRKGLRAKISGNEHAIQLSKRICDGKGSMHVTNISDIKTLAPLFNGYLYLSKDFQIKSSNKAVVRVLCSINSKNLDDF</sequence>
<organism evidence="2 3">
    <name type="scientific">Tritrichomonas musculus</name>
    <dbReference type="NCBI Taxonomy" id="1915356"/>
    <lineage>
        <taxon>Eukaryota</taxon>
        <taxon>Metamonada</taxon>
        <taxon>Parabasalia</taxon>
        <taxon>Tritrichomonadida</taxon>
        <taxon>Tritrichomonadidae</taxon>
        <taxon>Tritrichomonas</taxon>
    </lineage>
</organism>
<dbReference type="SUPFAM" id="SSF52540">
    <property type="entry name" value="P-loop containing nucleoside triphosphate hydrolases"/>
    <property type="match status" value="1"/>
</dbReference>
<comment type="caution">
    <text evidence="2">The sequence shown here is derived from an EMBL/GenBank/DDBJ whole genome shotgun (WGS) entry which is preliminary data.</text>
</comment>
<dbReference type="EMBL" id="JAPFFF010000021">
    <property type="protein sequence ID" value="KAK8853995.1"/>
    <property type="molecule type" value="Genomic_DNA"/>
</dbReference>
<keyword evidence="1" id="KW-0472">Membrane</keyword>
<evidence type="ECO:0008006" key="4">
    <source>
        <dbReference type="Google" id="ProtNLM"/>
    </source>
</evidence>
<feature type="transmembrane region" description="Helical" evidence="1">
    <location>
        <begin position="6"/>
        <end position="25"/>
    </location>
</feature>
<dbReference type="InterPro" id="IPR027417">
    <property type="entry name" value="P-loop_NTPase"/>
</dbReference>
<evidence type="ECO:0000313" key="3">
    <source>
        <dbReference type="Proteomes" id="UP001470230"/>
    </source>
</evidence>
<evidence type="ECO:0000313" key="2">
    <source>
        <dbReference type="EMBL" id="KAK8853995.1"/>
    </source>
</evidence>
<evidence type="ECO:0000256" key="1">
    <source>
        <dbReference type="SAM" id="Phobius"/>
    </source>
</evidence>
<reference evidence="2 3" key="1">
    <citation type="submission" date="2024-04" db="EMBL/GenBank/DDBJ databases">
        <title>Tritrichomonas musculus Genome.</title>
        <authorList>
            <person name="Alves-Ferreira E."/>
            <person name="Grigg M."/>
            <person name="Lorenzi H."/>
            <person name="Galac M."/>
        </authorList>
    </citation>
    <scope>NUCLEOTIDE SEQUENCE [LARGE SCALE GENOMIC DNA]</scope>
    <source>
        <strain evidence="2 3">EAF2021</strain>
    </source>
</reference>
<accession>A0ABR2HWI6</accession>
<keyword evidence="1" id="KW-1133">Transmembrane helix</keyword>
<dbReference type="Proteomes" id="UP001470230">
    <property type="component" value="Unassembled WGS sequence"/>
</dbReference>
<proteinExistence type="predicted"/>
<protein>
    <recommendedName>
        <fullName evidence="4">ATPase domain-containing protein</fullName>
    </recommendedName>
</protein>
<name>A0ABR2HWI6_9EUKA</name>